<dbReference type="SMART" id="SM00382">
    <property type="entry name" value="AAA"/>
    <property type="match status" value="1"/>
</dbReference>
<dbReference type="GO" id="GO:0016887">
    <property type="term" value="F:ATP hydrolysis activity"/>
    <property type="evidence" value="ECO:0007669"/>
    <property type="project" value="InterPro"/>
</dbReference>
<dbReference type="GO" id="GO:0005886">
    <property type="term" value="C:plasma membrane"/>
    <property type="evidence" value="ECO:0007669"/>
    <property type="project" value="TreeGrafter"/>
</dbReference>
<dbReference type="InterPro" id="IPR015854">
    <property type="entry name" value="ABC_transpr_LolD-like"/>
</dbReference>
<evidence type="ECO:0000313" key="5">
    <source>
        <dbReference type="EMBL" id="XBH22889.1"/>
    </source>
</evidence>
<evidence type="ECO:0000256" key="2">
    <source>
        <dbReference type="ARBA" id="ARBA00022741"/>
    </source>
</evidence>
<name>A0AAU7DYV5_9MICO</name>
<dbReference type="Gene3D" id="3.40.50.300">
    <property type="entry name" value="P-loop containing nucleotide triphosphate hydrolases"/>
    <property type="match status" value="1"/>
</dbReference>
<evidence type="ECO:0000256" key="1">
    <source>
        <dbReference type="ARBA" id="ARBA00005417"/>
    </source>
</evidence>
<feature type="domain" description="ABC transporter" evidence="4">
    <location>
        <begin position="3"/>
        <end position="214"/>
    </location>
</feature>
<dbReference type="AlphaFoldDB" id="A0AAU7DYV5"/>
<organism evidence="5">
    <name type="scientific">Jonesiaceae bacterium BS-20</name>
    <dbReference type="NCBI Taxonomy" id="3120821"/>
    <lineage>
        <taxon>Bacteria</taxon>
        <taxon>Bacillati</taxon>
        <taxon>Actinomycetota</taxon>
        <taxon>Actinomycetes</taxon>
        <taxon>Micrococcales</taxon>
        <taxon>Jonesiaceae</taxon>
    </lineage>
</organism>
<dbReference type="PANTHER" id="PTHR24220">
    <property type="entry name" value="IMPORT ATP-BINDING PROTEIN"/>
    <property type="match status" value="1"/>
</dbReference>
<sequence length="217" mass="23268">MRIVAQGLTHAFAQREPLFTDLSFTAVPGDVIGLVGPSGAGKSTLLSLLAGWLEPTGGTLTRQGIDRLTLVTQNPHGVAGRTALDHVAYPKISQGARRKVANEQAMQFLEKFQLTSVAHTLYGRLSGGERQRMLLARALMGDPQLLLVDEPTAQLDAHSGDVVSKSIARLGAQSAIVFVATHDQRVSNSCTKVLDLLTLELIDQPVAHRLPLLGETH</sequence>
<comment type="similarity">
    <text evidence="1">Belongs to the ABC transporter superfamily.</text>
</comment>
<dbReference type="InterPro" id="IPR003593">
    <property type="entry name" value="AAA+_ATPase"/>
</dbReference>
<proteinExistence type="inferred from homology"/>
<dbReference type="InterPro" id="IPR003439">
    <property type="entry name" value="ABC_transporter-like_ATP-bd"/>
</dbReference>
<gene>
    <name evidence="5" type="ORF">V5R04_06660</name>
</gene>
<dbReference type="InterPro" id="IPR017871">
    <property type="entry name" value="ABC_transporter-like_CS"/>
</dbReference>
<dbReference type="Pfam" id="PF00005">
    <property type="entry name" value="ABC_tran"/>
    <property type="match status" value="1"/>
</dbReference>
<reference evidence="5" key="1">
    <citation type="submission" date="2024-02" db="EMBL/GenBank/DDBJ databases">
        <title>Tomenella chthoni gen. nov. sp. nov., a member of the family Jonesiaceae isolated from bat guano.</title>
        <authorList>
            <person name="Miller S.L."/>
            <person name="King J."/>
            <person name="Sankaranarayanan K."/>
            <person name="Lawson P.A."/>
        </authorList>
    </citation>
    <scope>NUCLEOTIDE SEQUENCE</scope>
    <source>
        <strain evidence="5">BS-20</strain>
    </source>
</reference>
<protein>
    <submittedName>
        <fullName evidence="5">ATP-binding cassette domain-containing protein</fullName>
    </submittedName>
</protein>
<dbReference type="PROSITE" id="PS50893">
    <property type="entry name" value="ABC_TRANSPORTER_2"/>
    <property type="match status" value="1"/>
</dbReference>
<dbReference type="EMBL" id="CP146203">
    <property type="protein sequence ID" value="XBH22889.1"/>
    <property type="molecule type" value="Genomic_DNA"/>
</dbReference>
<keyword evidence="3 5" id="KW-0067">ATP-binding</keyword>
<dbReference type="GO" id="GO:0022857">
    <property type="term" value="F:transmembrane transporter activity"/>
    <property type="evidence" value="ECO:0007669"/>
    <property type="project" value="TreeGrafter"/>
</dbReference>
<evidence type="ECO:0000259" key="4">
    <source>
        <dbReference type="PROSITE" id="PS50893"/>
    </source>
</evidence>
<dbReference type="PANTHER" id="PTHR24220:SF689">
    <property type="entry name" value="LIPOPROTEIN-RELEASING SYSTEM ATP-BINDING PROTEIN LOLD"/>
    <property type="match status" value="1"/>
</dbReference>
<dbReference type="PROSITE" id="PS00211">
    <property type="entry name" value="ABC_TRANSPORTER_1"/>
    <property type="match status" value="1"/>
</dbReference>
<dbReference type="InterPro" id="IPR027417">
    <property type="entry name" value="P-loop_NTPase"/>
</dbReference>
<keyword evidence="2" id="KW-0547">Nucleotide-binding</keyword>
<dbReference type="GO" id="GO:0005524">
    <property type="term" value="F:ATP binding"/>
    <property type="evidence" value="ECO:0007669"/>
    <property type="project" value="UniProtKB-KW"/>
</dbReference>
<evidence type="ECO:0000256" key="3">
    <source>
        <dbReference type="ARBA" id="ARBA00022840"/>
    </source>
</evidence>
<accession>A0AAU7DYV5</accession>
<dbReference type="SUPFAM" id="SSF52540">
    <property type="entry name" value="P-loop containing nucleoside triphosphate hydrolases"/>
    <property type="match status" value="1"/>
</dbReference>